<proteinExistence type="predicted"/>
<reference evidence="1 2" key="1">
    <citation type="journal article" date="2014" name="Genome Biol. Evol.">
        <title>The genome of the myxosporean Thelohanellus kitauei shows adaptations to nutrient acquisition within its fish host.</title>
        <authorList>
            <person name="Yang Y."/>
            <person name="Xiong J."/>
            <person name="Zhou Z."/>
            <person name="Huo F."/>
            <person name="Miao W."/>
            <person name="Ran C."/>
            <person name="Liu Y."/>
            <person name="Zhang J."/>
            <person name="Feng J."/>
            <person name="Wang M."/>
            <person name="Wang M."/>
            <person name="Wang L."/>
            <person name="Yao B."/>
        </authorList>
    </citation>
    <scope>NUCLEOTIDE SEQUENCE [LARGE SCALE GENOMIC DNA]</scope>
    <source>
        <strain evidence="1">Wuqing</strain>
    </source>
</reference>
<accession>A0A0C2J5X1</accession>
<dbReference type="AlphaFoldDB" id="A0A0C2J5X1"/>
<evidence type="ECO:0000313" key="2">
    <source>
        <dbReference type="Proteomes" id="UP000031668"/>
    </source>
</evidence>
<comment type="caution">
    <text evidence="1">The sequence shown here is derived from an EMBL/GenBank/DDBJ whole genome shotgun (WGS) entry which is preliminary data.</text>
</comment>
<evidence type="ECO:0000313" key="1">
    <source>
        <dbReference type="EMBL" id="KII73164.1"/>
    </source>
</evidence>
<protein>
    <submittedName>
        <fullName evidence="1">Uncharacterized protein</fullName>
    </submittedName>
</protein>
<name>A0A0C2J5X1_THEKT</name>
<dbReference type="EMBL" id="JWZT01000939">
    <property type="protein sequence ID" value="KII73164.1"/>
    <property type="molecule type" value="Genomic_DNA"/>
</dbReference>
<sequence length="104" mass="11397">MISSSIVPFGQQQIYLSPCSSVRKSMDNLLTKWRLTVPQENPLNAEELFDPIERGSTIKNALKDIAGVCVWLKICKGKGGKSQKAEVVVRYLSRAFKVGPTGGS</sequence>
<keyword evidence="2" id="KW-1185">Reference proteome</keyword>
<dbReference type="Proteomes" id="UP000031668">
    <property type="component" value="Unassembled WGS sequence"/>
</dbReference>
<gene>
    <name evidence="1" type="ORF">RF11_12496</name>
</gene>
<organism evidence="1 2">
    <name type="scientific">Thelohanellus kitauei</name>
    <name type="common">Myxosporean</name>
    <dbReference type="NCBI Taxonomy" id="669202"/>
    <lineage>
        <taxon>Eukaryota</taxon>
        <taxon>Metazoa</taxon>
        <taxon>Cnidaria</taxon>
        <taxon>Myxozoa</taxon>
        <taxon>Myxosporea</taxon>
        <taxon>Bivalvulida</taxon>
        <taxon>Platysporina</taxon>
        <taxon>Myxobolidae</taxon>
        <taxon>Thelohanellus</taxon>
    </lineage>
</organism>